<dbReference type="SUPFAM" id="SSF52540">
    <property type="entry name" value="P-loop containing nucleoside triphosphate hydrolases"/>
    <property type="match status" value="2"/>
</dbReference>
<dbReference type="InterPro" id="IPR049730">
    <property type="entry name" value="SNF2/RAD54-like_C"/>
</dbReference>
<dbReference type="Proteomes" id="UP000250140">
    <property type="component" value="Unassembled WGS sequence"/>
</dbReference>
<dbReference type="PANTHER" id="PTHR45626">
    <property type="entry name" value="TRANSCRIPTION TERMINATION FACTOR 2-RELATED"/>
    <property type="match status" value="1"/>
</dbReference>
<dbReference type="InterPro" id="IPR000330">
    <property type="entry name" value="SNF2_N"/>
</dbReference>
<dbReference type="Gene3D" id="3.40.50.300">
    <property type="entry name" value="P-loop containing nucleotide triphosphate hydrolases"/>
    <property type="match status" value="1"/>
</dbReference>
<dbReference type="InterPro" id="IPR038718">
    <property type="entry name" value="SNF2-like_sf"/>
</dbReference>
<gene>
    <name evidence="7" type="ORF">AOQ84DRAFT_377686</name>
</gene>
<dbReference type="PANTHER" id="PTHR45626:SF22">
    <property type="entry name" value="DNA REPAIR PROTEIN RAD5"/>
    <property type="match status" value="1"/>
</dbReference>
<dbReference type="InterPro" id="IPR027417">
    <property type="entry name" value="P-loop_NTPase"/>
</dbReference>
<dbReference type="Gene3D" id="3.40.50.10810">
    <property type="entry name" value="Tandem AAA-ATPase domain"/>
    <property type="match status" value="1"/>
</dbReference>
<dbReference type="CDD" id="cd18008">
    <property type="entry name" value="DEXDc_SHPRH-like"/>
    <property type="match status" value="1"/>
</dbReference>
<dbReference type="InterPro" id="IPR014001">
    <property type="entry name" value="Helicase_ATP-bd"/>
</dbReference>
<dbReference type="GO" id="GO:0008094">
    <property type="term" value="F:ATP-dependent activity, acting on DNA"/>
    <property type="evidence" value="ECO:0007669"/>
    <property type="project" value="TreeGrafter"/>
</dbReference>
<feature type="region of interest" description="Disordered" evidence="4">
    <location>
        <begin position="1"/>
        <end position="38"/>
    </location>
</feature>
<dbReference type="PROSITE" id="PS51192">
    <property type="entry name" value="HELICASE_ATP_BIND_1"/>
    <property type="match status" value="1"/>
</dbReference>
<evidence type="ECO:0000313" key="7">
    <source>
        <dbReference type="EMBL" id="OCL07433.1"/>
    </source>
</evidence>
<name>A0A8E2EZD3_9PEZI</name>
<feature type="domain" description="Helicase ATP-binding" evidence="5">
    <location>
        <begin position="412"/>
        <end position="596"/>
    </location>
</feature>
<proteinExistence type="predicted"/>
<accession>A0A8E2EZD3</accession>
<dbReference type="EMBL" id="KV749873">
    <property type="protein sequence ID" value="OCL07433.1"/>
    <property type="molecule type" value="Genomic_DNA"/>
</dbReference>
<dbReference type="CDD" id="cd18793">
    <property type="entry name" value="SF2_C_SNF"/>
    <property type="match status" value="1"/>
</dbReference>
<dbReference type="GO" id="GO:0005524">
    <property type="term" value="F:ATP binding"/>
    <property type="evidence" value="ECO:0007669"/>
    <property type="project" value="UniProtKB-KW"/>
</dbReference>
<keyword evidence="1" id="KW-0547">Nucleotide-binding</keyword>
<keyword evidence="3" id="KW-0067">ATP-binding</keyword>
<dbReference type="InterPro" id="IPR050628">
    <property type="entry name" value="SNF2_RAD54_helicase_TF"/>
</dbReference>
<dbReference type="Pfam" id="PF00176">
    <property type="entry name" value="SNF2-rel_dom"/>
    <property type="match status" value="1"/>
</dbReference>
<dbReference type="AlphaFoldDB" id="A0A8E2EZD3"/>
<dbReference type="SMART" id="SM00487">
    <property type="entry name" value="DEXDc"/>
    <property type="match status" value="1"/>
</dbReference>
<dbReference type="Pfam" id="PF00271">
    <property type="entry name" value="Helicase_C"/>
    <property type="match status" value="1"/>
</dbReference>
<dbReference type="GO" id="GO:0005634">
    <property type="term" value="C:nucleus"/>
    <property type="evidence" value="ECO:0007669"/>
    <property type="project" value="TreeGrafter"/>
</dbReference>
<dbReference type="GO" id="GO:0016787">
    <property type="term" value="F:hydrolase activity"/>
    <property type="evidence" value="ECO:0007669"/>
    <property type="project" value="UniProtKB-KW"/>
</dbReference>
<evidence type="ECO:0000313" key="8">
    <source>
        <dbReference type="Proteomes" id="UP000250140"/>
    </source>
</evidence>
<sequence>MAEGYAQRDSGTTPVPSNEFEQRHSKRRRLDTHNQGSVYITPAEATEHEQCYARNGSSRYDRWTETSESASIHGGVLEWSTAGSIPRETLPDLHNQLYSSGGHQCDQTSYDWGSRMCLQAQCSASGVIEELPRPHISQDATQVCSTNGLFQSYDYDTSIVSLYNPQHPQSLSNHEHITESAHLPMEHQSRGVPSGSVEPSIACPVSSGQITGIPAQFTSCNLPHNISRHPAQFLGGGKFSLKGMSFVEGVLDPREAQILYLFDDVGDFFQIYELYLQDPIGCDRNVRYCNPHRLSSLDEEAPMTFDLDSVHQHMHVSEIGGITDLLEGFNAPIDLPESEPPAKLVTSLLPHQKQALYFMVNRERGWAMNEPGKDVWNEIITPSGKLYELPVLSQSNSNHVRYMNNISGKTQTSKPPDFCGGILADPMGLGKSLSMISLIANDSSNSFQNMSNGLNNTRRCETGYFTNATLLIVPLPLIPTWEDQFKKHLKKDALVIRRHHAAKRVTKKPQLDNCDVVITTYQTIESEWRKGSGSLLFSLYWRRIILDEAHCVRDHTTNTAKAVCSLHSVSRWAVTGTPLQNRLSDLATLFHFLRVSPYDDPKKFDADITQVWKSRQDMHAIERLKRLLQCILLRRSKSSIELPSRVDEPHAPDLGHEERALYEESKLRAVRVLDDALSTHSGSSFRVSYMNALQRINDLRLICNLGVYKRSASIDKISLNIDRTKCEWDSTAAQRVFDSLTTVQDVFCSRCSLDLGATEDDVIAEGFQCHSHLHFSRCLQIICSSCIQQFAELTNANISLCGHVPQCPVAPVSRGSFSNNSSNVSSPLLSELPGTQKELPTKIRTLISDLQSLQYGVKSVVFSYWRSTLDLIEEGLDQATISYVRFDGKVSPESRPAVLNKFRDESTISVILMTISCASVGLDITAASRAYIMEPQWNPTVEEQALARIHRMGQTKAVTTVRFIMKDSFEEHVLKVQHQKKELAELLLSRKTHVDSETSVSRLENDDSPPAIALTTAVSWYVQALGKPEDFFSS</sequence>
<reference evidence="7 8" key="1">
    <citation type="journal article" date="2016" name="Nat. Commun.">
        <title>Ectomycorrhizal ecology is imprinted in the genome of the dominant symbiotic fungus Cenococcum geophilum.</title>
        <authorList>
            <consortium name="DOE Joint Genome Institute"/>
            <person name="Peter M."/>
            <person name="Kohler A."/>
            <person name="Ohm R.A."/>
            <person name="Kuo A."/>
            <person name="Krutzmann J."/>
            <person name="Morin E."/>
            <person name="Arend M."/>
            <person name="Barry K.W."/>
            <person name="Binder M."/>
            <person name="Choi C."/>
            <person name="Clum A."/>
            <person name="Copeland A."/>
            <person name="Grisel N."/>
            <person name="Haridas S."/>
            <person name="Kipfer T."/>
            <person name="LaButti K."/>
            <person name="Lindquist E."/>
            <person name="Lipzen A."/>
            <person name="Maire R."/>
            <person name="Meier B."/>
            <person name="Mihaltcheva S."/>
            <person name="Molinier V."/>
            <person name="Murat C."/>
            <person name="Poggeler S."/>
            <person name="Quandt C.A."/>
            <person name="Sperisen C."/>
            <person name="Tritt A."/>
            <person name="Tisserant E."/>
            <person name="Crous P.W."/>
            <person name="Henrissat B."/>
            <person name="Nehls U."/>
            <person name="Egli S."/>
            <person name="Spatafora J.W."/>
            <person name="Grigoriev I.V."/>
            <person name="Martin F.M."/>
        </authorList>
    </citation>
    <scope>NUCLEOTIDE SEQUENCE [LARGE SCALE GENOMIC DNA]</scope>
    <source>
        <strain evidence="7 8">CBS 207.34</strain>
    </source>
</reference>
<dbReference type="PROSITE" id="PS51194">
    <property type="entry name" value="HELICASE_CTER"/>
    <property type="match status" value="1"/>
</dbReference>
<evidence type="ECO:0000259" key="5">
    <source>
        <dbReference type="PROSITE" id="PS51192"/>
    </source>
</evidence>
<evidence type="ECO:0000256" key="2">
    <source>
        <dbReference type="ARBA" id="ARBA00022801"/>
    </source>
</evidence>
<feature type="domain" description="Helicase C-terminal" evidence="6">
    <location>
        <begin position="842"/>
        <end position="1001"/>
    </location>
</feature>
<evidence type="ECO:0000256" key="3">
    <source>
        <dbReference type="ARBA" id="ARBA00022840"/>
    </source>
</evidence>
<evidence type="ECO:0000256" key="4">
    <source>
        <dbReference type="SAM" id="MobiDB-lite"/>
    </source>
</evidence>
<dbReference type="OrthoDB" id="448448at2759"/>
<dbReference type="InterPro" id="IPR001650">
    <property type="entry name" value="Helicase_C-like"/>
</dbReference>
<evidence type="ECO:0000256" key="1">
    <source>
        <dbReference type="ARBA" id="ARBA00022741"/>
    </source>
</evidence>
<organism evidence="7 8">
    <name type="scientific">Glonium stellatum</name>
    <dbReference type="NCBI Taxonomy" id="574774"/>
    <lineage>
        <taxon>Eukaryota</taxon>
        <taxon>Fungi</taxon>
        <taxon>Dikarya</taxon>
        <taxon>Ascomycota</taxon>
        <taxon>Pezizomycotina</taxon>
        <taxon>Dothideomycetes</taxon>
        <taxon>Pleosporomycetidae</taxon>
        <taxon>Gloniales</taxon>
        <taxon>Gloniaceae</taxon>
        <taxon>Glonium</taxon>
    </lineage>
</organism>
<keyword evidence="8" id="KW-1185">Reference proteome</keyword>
<dbReference type="SMART" id="SM00490">
    <property type="entry name" value="HELICc"/>
    <property type="match status" value="1"/>
</dbReference>
<keyword evidence="2" id="KW-0378">Hydrolase</keyword>
<evidence type="ECO:0000259" key="6">
    <source>
        <dbReference type="PROSITE" id="PS51194"/>
    </source>
</evidence>
<dbReference type="GO" id="GO:0006281">
    <property type="term" value="P:DNA repair"/>
    <property type="evidence" value="ECO:0007669"/>
    <property type="project" value="TreeGrafter"/>
</dbReference>
<protein>
    <submittedName>
        <fullName evidence="7">Uncharacterized protein</fullName>
    </submittedName>
</protein>